<organism evidence="4 5">
    <name type="scientific">Acinetobacter gerneri DSM 14967 = CIP 107464 = MTCC 9824</name>
    <dbReference type="NCBI Taxonomy" id="1120926"/>
    <lineage>
        <taxon>Bacteria</taxon>
        <taxon>Pseudomonadati</taxon>
        <taxon>Pseudomonadota</taxon>
        <taxon>Gammaproteobacteria</taxon>
        <taxon>Moraxellales</taxon>
        <taxon>Moraxellaceae</taxon>
        <taxon>Acinetobacter</taxon>
    </lineage>
</organism>
<reference evidence="4 5" key="1">
    <citation type="submission" date="2013-02" db="EMBL/GenBank/DDBJ databases">
        <title>The Genome Sequence of Acinetobacter gerneri CIP 107464.</title>
        <authorList>
            <consortium name="The Broad Institute Genome Sequencing Platform"/>
            <consortium name="The Broad Institute Genome Sequencing Center for Infectious Disease"/>
            <person name="Cerqueira G."/>
            <person name="Feldgarden M."/>
            <person name="Courvalin P."/>
            <person name="Perichon B."/>
            <person name="Grillot-Courvalin C."/>
            <person name="Clermont D."/>
            <person name="Rocha E."/>
            <person name="Yoon E.-J."/>
            <person name="Nemec A."/>
            <person name="Walker B."/>
            <person name="Young S.K."/>
            <person name="Zeng Q."/>
            <person name="Gargeya S."/>
            <person name="Fitzgerald M."/>
            <person name="Haas B."/>
            <person name="Abouelleil A."/>
            <person name="Alvarado L."/>
            <person name="Arachchi H.M."/>
            <person name="Berlin A.M."/>
            <person name="Chapman S.B."/>
            <person name="Dewar J."/>
            <person name="Goldberg J."/>
            <person name="Griggs A."/>
            <person name="Gujja S."/>
            <person name="Hansen M."/>
            <person name="Howarth C."/>
            <person name="Imamovic A."/>
            <person name="Larimer J."/>
            <person name="McCowan C."/>
            <person name="Murphy C."/>
            <person name="Neiman D."/>
            <person name="Pearson M."/>
            <person name="Priest M."/>
            <person name="Roberts A."/>
            <person name="Saif S."/>
            <person name="Shea T."/>
            <person name="Sisk P."/>
            <person name="Sykes S."/>
            <person name="Wortman J."/>
            <person name="Nusbaum C."/>
            <person name="Birren B."/>
        </authorList>
    </citation>
    <scope>NUCLEOTIDE SEQUENCE [LARGE SCALE GENOMIC DNA]</scope>
    <source>
        <strain evidence="4 5">CIP 107464</strain>
    </source>
</reference>
<dbReference type="Proteomes" id="UP000013117">
    <property type="component" value="Unassembled WGS sequence"/>
</dbReference>
<dbReference type="OrthoDB" id="9917848at2"/>
<feature type="signal peptide" evidence="2">
    <location>
        <begin position="1"/>
        <end position="21"/>
    </location>
</feature>
<evidence type="ECO:0000313" key="3">
    <source>
        <dbReference type="EMBL" id="ENV35427.1"/>
    </source>
</evidence>
<dbReference type="RefSeq" id="WP_004846783.1">
    <property type="nucleotide sequence ID" value="NZ_ASYY01000009.1"/>
</dbReference>
<keyword evidence="2" id="KW-0732">Signal</keyword>
<evidence type="ECO:0000313" key="5">
    <source>
        <dbReference type="Proteomes" id="UP000013117"/>
    </source>
</evidence>
<evidence type="ECO:0000313" key="4">
    <source>
        <dbReference type="EMBL" id="ENV35438.1"/>
    </source>
</evidence>
<feature type="chain" id="PRO_5007696600" description="Lipoprotein" evidence="2">
    <location>
        <begin position="22"/>
        <end position="299"/>
    </location>
</feature>
<sequence length="299" mass="31180">MNQFKTSILLISLGFALAACGGGGSSDNGSDNTGSGTGGIGGSGTGGIGGSGTGGTNTDSSTGSVLEKLSTNKTYRAIYDFPNSSGTLRIDSVVQNDAGIITELGDYKITGDIIAKEIAGNKNYAIARISKGIFNYDSNGEIKTTDISKYTNGSYFYFAYTPLVAKRVLPQTKQINCTDVNATQAKLTNGGRLSSYISPSIHNGSITLNPNGDIDVKFTAKSGSDETTFASTMNWVDSFNSYNGYNLLGIVGQQGRSDNIGTFNISDNGTNSLVLGAIYRMPLSNGGNYQGAVSMVCNY</sequence>
<dbReference type="AlphaFoldDB" id="N8ZUL3"/>
<dbReference type="GeneID" id="84207773"/>
<protein>
    <recommendedName>
        <fullName evidence="6">Lipoprotein</fullName>
    </recommendedName>
</protein>
<dbReference type="PROSITE" id="PS51257">
    <property type="entry name" value="PROKAR_LIPOPROTEIN"/>
    <property type="match status" value="1"/>
</dbReference>
<dbReference type="HOGENOM" id="CLU_971906_0_0_6"/>
<evidence type="ECO:0000256" key="2">
    <source>
        <dbReference type="SAM" id="SignalP"/>
    </source>
</evidence>
<dbReference type="EMBL" id="APPN01000039">
    <property type="protein sequence ID" value="ENV35427.1"/>
    <property type="molecule type" value="Genomic_DNA"/>
</dbReference>
<gene>
    <name evidence="4" type="ORF">F960_00326</name>
    <name evidence="3" type="ORF">F960_00345</name>
</gene>
<keyword evidence="5" id="KW-1185">Reference proteome</keyword>
<proteinExistence type="predicted"/>
<dbReference type="EMBL" id="APPN01000035">
    <property type="protein sequence ID" value="ENV35438.1"/>
    <property type="molecule type" value="Genomic_DNA"/>
</dbReference>
<name>N8ZUL3_9GAMM</name>
<dbReference type="PATRIC" id="fig|1120926.3.peg.296"/>
<evidence type="ECO:0000256" key="1">
    <source>
        <dbReference type="SAM" id="MobiDB-lite"/>
    </source>
</evidence>
<comment type="caution">
    <text evidence="4">The sequence shown here is derived from an EMBL/GenBank/DDBJ whole genome shotgun (WGS) entry which is preliminary data.</text>
</comment>
<feature type="region of interest" description="Disordered" evidence="1">
    <location>
        <begin position="26"/>
        <end position="64"/>
    </location>
</feature>
<feature type="compositionally biased region" description="Gly residues" evidence="1">
    <location>
        <begin position="35"/>
        <end position="55"/>
    </location>
</feature>
<evidence type="ECO:0008006" key="6">
    <source>
        <dbReference type="Google" id="ProtNLM"/>
    </source>
</evidence>
<accession>N8ZUL3</accession>